<organism evidence="1 2">
    <name type="scientific">Aureicoccus marinus</name>
    <dbReference type="NCBI Taxonomy" id="754435"/>
    <lineage>
        <taxon>Bacteria</taxon>
        <taxon>Pseudomonadati</taxon>
        <taxon>Bacteroidota</taxon>
        <taxon>Flavobacteriia</taxon>
        <taxon>Flavobacteriales</taxon>
        <taxon>Flavobacteriaceae</taxon>
        <taxon>Aureicoccus</taxon>
    </lineage>
</organism>
<dbReference type="OrthoDB" id="1163416at2"/>
<comment type="caution">
    <text evidence="1">The sequence shown here is derived from an EMBL/GenBank/DDBJ whole genome shotgun (WGS) entry which is preliminary data.</text>
</comment>
<gene>
    <name evidence="1" type="ORF">BST99_13675</name>
</gene>
<dbReference type="Proteomes" id="UP000239366">
    <property type="component" value="Unassembled WGS sequence"/>
</dbReference>
<accession>A0A2S7T9K5</accession>
<dbReference type="Gene3D" id="1.10.1740.10">
    <property type="match status" value="1"/>
</dbReference>
<protein>
    <recommendedName>
        <fullName evidence="3">RNA polymerase subunit sigma-70</fullName>
    </recommendedName>
</protein>
<dbReference type="GO" id="GO:0006352">
    <property type="term" value="P:DNA-templated transcription initiation"/>
    <property type="evidence" value="ECO:0007669"/>
    <property type="project" value="InterPro"/>
</dbReference>
<evidence type="ECO:0000313" key="2">
    <source>
        <dbReference type="Proteomes" id="UP000239366"/>
    </source>
</evidence>
<evidence type="ECO:0000313" key="1">
    <source>
        <dbReference type="EMBL" id="PQJ16623.1"/>
    </source>
</evidence>
<dbReference type="EMBL" id="MQVX01000001">
    <property type="protein sequence ID" value="PQJ16623.1"/>
    <property type="molecule type" value="Genomic_DNA"/>
</dbReference>
<keyword evidence="2" id="KW-1185">Reference proteome</keyword>
<dbReference type="SUPFAM" id="SSF88946">
    <property type="entry name" value="Sigma2 domain of RNA polymerase sigma factors"/>
    <property type="match status" value="1"/>
</dbReference>
<reference evidence="2" key="1">
    <citation type="submission" date="2016-11" db="EMBL/GenBank/DDBJ databases">
        <title>Trade-off between light-utilization and light-protection in marine flavobacteria.</title>
        <authorList>
            <person name="Kumagai Y."/>
            <person name="Yoshizawa S."/>
            <person name="Kogure K."/>
        </authorList>
    </citation>
    <scope>NUCLEOTIDE SEQUENCE [LARGE SCALE GENOMIC DNA]</scope>
    <source>
        <strain evidence="2">SG-18</strain>
    </source>
</reference>
<dbReference type="InterPro" id="IPR013325">
    <property type="entry name" value="RNA_pol_sigma_r2"/>
</dbReference>
<dbReference type="GO" id="GO:0003700">
    <property type="term" value="F:DNA-binding transcription factor activity"/>
    <property type="evidence" value="ECO:0007669"/>
    <property type="project" value="InterPro"/>
</dbReference>
<name>A0A2S7T9K5_9FLAO</name>
<dbReference type="RefSeq" id="WP_105002292.1">
    <property type="nucleotide sequence ID" value="NZ_MQVX01000001.1"/>
</dbReference>
<evidence type="ECO:0008006" key="3">
    <source>
        <dbReference type="Google" id="ProtNLM"/>
    </source>
</evidence>
<dbReference type="AlphaFoldDB" id="A0A2S7T9K5"/>
<proteinExistence type="predicted"/>
<sequence length="198" mass="23141">MNDKERIAAIRENKEALRAVYQECRSRAMAFLLTYFGDNLDDADRLSIYHDALLVFYEKIIHPDFELKASIQTYINSVCRNMGYEKLREKGKLRNFNSKISDEQLADFNVDVGIEDSLEKEEKMSALENALEKAFDSLKQAGGHCYNLLHDFWYHNLSIQQLTEKYNYANTNTAKQQKAKCQKRLKDLAQQFLNISYD</sequence>